<evidence type="ECO:0000313" key="1">
    <source>
        <dbReference type="EMBL" id="SBP16705.1"/>
    </source>
</evidence>
<reference evidence="1" key="2">
    <citation type="submission" date="2016-06" db="EMBL/GenBank/DDBJ databases">
        <title>The genome of a short-lived fish provides insights into sex chromosome evolution and the genetic control of aging.</title>
        <authorList>
            <person name="Reichwald K."/>
            <person name="Felder M."/>
            <person name="Petzold A."/>
            <person name="Koch P."/>
            <person name="Groth M."/>
            <person name="Platzer M."/>
        </authorList>
    </citation>
    <scope>NUCLEOTIDE SEQUENCE</scope>
    <source>
        <tissue evidence="1">Brain</tissue>
    </source>
</reference>
<dbReference type="EMBL" id="HADW01015305">
    <property type="protein sequence ID" value="SBP16705.1"/>
    <property type="molecule type" value="Transcribed_RNA"/>
</dbReference>
<organism evidence="1">
    <name type="scientific">Iconisemion striatum</name>
    <dbReference type="NCBI Taxonomy" id="60296"/>
    <lineage>
        <taxon>Eukaryota</taxon>
        <taxon>Metazoa</taxon>
        <taxon>Chordata</taxon>
        <taxon>Craniata</taxon>
        <taxon>Vertebrata</taxon>
        <taxon>Euteleostomi</taxon>
        <taxon>Actinopterygii</taxon>
        <taxon>Neopterygii</taxon>
        <taxon>Teleostei</taxon>
        <taxon>Neoteleostei</taxon>
        <taxon>Acanthomorphata</taxon>
        <taxon>Ovalentaria</taxon>
        <taxon>Atherinomorphae</taxon>
        <taxon>Cyprinodontiformes</taxon>
        <taxon>Nothobranchiidae</taxon>
        <taxon>Iconisemion</taxon>
    </lineage>
</organism>
<protein>
    <submittedName>
        <fullName evidence="1">Uncharacterized protein</fullName>
    </submittedName>
</protein>
<dbReference type="AlphaFoldDB" id="A0A1A7XFT1"/>
<name>A0A1A7XFT1_9TELE</name>
<gene>
    <name evidence="1" type="primary">BX530070.1</name>
</gene>
<accession>A0A1A7XFT1</accession>
<feature type="non-terminal residue" evidence="1">
    <location>
        <position position="42"/>
    </location>
</feature>
<reference evidence="1" key="1">
    <citation type="submission" date="2016-05" db="EMBL/GenBank/DDBJ databases">
        <authorList>
            <person name="Lavstsen T."/>
            <person name="Jespersen J.S."/>
        </authorList>
    </citation>
    <scope>NUCLEOTIDE SEQUENCE</scope>
    <source>
        <tissue evidence="1">Brain</tissue>
    </source>
</reference>
<sequence>PDGTVHLKCSNVFWSSSLLSPEVRRNEKELCSLKEEDSMLCC</sequence>
<feature type="non-terminal residue" evidence="1">
    <location>
        <position position="1"/>
    </location>
</feature>
<proteinExistence type="predicted"/>